<dbReference type="STRING" id="1214573.A0A0G2HI91"/>
<dbReference type="Proteomes" id="UP000034680">
    <property type="component" value="Unassembled WGS sequence"/>
</dbReference>
<proteinExistence type="predicted"/>
<evidence type="ECO:0000256" key="3">
    <source>
        <dbReference type="ARBA" id="ARBA00022490"/>
    </source>
</evidence>
<keyword evidence="4" id="KW-0653">Protein transport</keyword>
<organism evidence="7 8">
    <name type="scientific">Diaporthe ampelina</name>
    <dbReference type="NCBI Taxonomy" id="1214573"/>
    <lineage>
        <taxon>Eukaryota</taxon>
        <taxon>Fungi</taxon>
        <taxon>Dikarya</taxon>
        <taxon>Ascomycota</taxon>
        <taxon>Pezizomycotina</taxon>
        <taxon>Sordariomycetes</taxon>
        <taxon>Sordariomycetidae</taxon>
        <taxon>Diaporthales</taxon>
        <taxon>Diaporthaceae</taxon>
        <taxon>Diaporthe</taxon>
    </lineage>
</organism>
<keyword evidence="8" id="KW-1185">Reference proteome</keyword>
<evidence type="ECO:0000256" key="4">
    <source>
        <dbReference type="ARBA" id="ARBA00022927"/>
    </source>
</evidence>
<dbReference type="InterPro" id="IPR001180">
    <property type="entry name" value="CNH_dom"/>
</dbReference>
<dbReference type="GO" id="GO:0015031">
    <property type="term" value="P:protein transport"/>
    <property type="evidence" value="ECO:0007669"/>
    <property type="project" value="UniProtKB-KW"/>
</dbReference>
<dbReference type="AlphaFoldDB" id="A0A0G2HI91"/>
<dbReference type="GO" id="GO:0034058">
    <property type="term" value="P:endosomal vesicle fusion"/>
    <property type="evidence" value="ECO:0007669"/>
    <property type="project" value="TreeGrafter"/>
</dbReference>
<name>A0A0G2HI91_9PEZI</name>
<comment type="subcellular location">
    <subcellularLocation>
        <location evidence="1">Cytoplasm</location>
    </subcellularLocation>
</comment>
<reference evidence="7 8" key="1">
    <citation type="submission" date="2015-05" db="EMBL/GenBank/DDBJ databases">
        <title>Distinctive expansion of gene families associated with plant cell wall degradation and secondary metabolism in the genomes of grapevine trunk pathogens.</title>
        <authorList>
            <person name="Lawrence D.P."/>
            <person name="Travadon R."/>
            <person name="Rolshausen P.E."/>
            <person name="Baumgartner K."/>
        </authorList>
    </citation>
    <scope>NUCLEOTIDE SEQUENCE [LARGE SCALE GENOMIC DNA]</scope>
    <source>
        <strain evidence="7">DA912</strain>
    </source>
</reference>
<dbReference type="GO" id="GO:0006914">
    <property type="term" value="P:autophagy"/>
    <property type="evidence" value="ECO:0007669"/>
    <property type="project" value="TreeGrafter"/>
</dbReference>
<dbReference type="GO" id="GO:0005737">
    <property type="term" value="C:cytoplasm"/>
    <property type="evidence" value="ECO:0007669"/>
    <property type="project" value="UniProtKB-SubCell"/>
</dbReference>
<reference evidence="7 8" key="2">
    <citation type="submission" date="2015-05" db="EMBL/GenBank/DDBJ databases">
        <authorList>
            <person name="Morales-Cruz A."/>
            <person name="Amrine K.C."/>
            <person name="Cantu D."/>
        </authorList>
    </citation>
    <scope>NUCLEOTIDE SEQUENCE [LARGE SCALE GENOMIC DNA]</scope>
    <source>
        <strain evidence="7">DA912</strain>
    </source>
</reference>
<feature type="region of interest" description="Disordered" evidence="5">
    <location>
        <begin position="1"/>
        <end position="27"/>
    </location>
</feature>
<evidence type="ECO:0000256" key="5">
    <source>
        <dbReference type="SAM" id="MobiDB-lite"/>
    </source>
</evidence>
<dbReference type="GO" id="GO:0016020">
    <property type="term" value="C:membrane"/>
    <property type="evidence" value="ECO:0007669"/>
    <property type="project" value="TreeGrafter"/>
</dbReference>
<keyword evidence="2" id="KW-0813">Transport</keyword>
<dbReference type="InterPro" id="IPR032914">
    <property type="entry name" value="Vam6/VPS39/TRAP1"/>
</dbReference>
<sequence length="201" mass="21816">MSGLEMAFDGRATQDKADTSSGARRQPATGPFVLRTLLEDVPLSEDGDNDDVKINFVEYLGGNLYIGTSASELLHFVQIPPDPADKASQPVFILASRLRPTYIESSVAGNVKPGVQQILLLSRVQKACVLCNNTVTFYSLPELSPVFGTVRVKNCYWIGGLDLNITENENNGHDDGRPVGETILLSLTRKIQVVRVGPGLD</sequence>
<comment type="caution">
    <text evidence="7">The sequence shown here is derived from an EMBL/GenBank/DDBJ whole genome shotgun (WGS) entry which is preliminary data.</text>
</comment>
<evidence type="ECO:0000313" key="8">
    <source>
        <dbReference type="Proteomes" id="UP000034680"/>
    </source>
</evidence>
<evidence type="ECO:0000256" key="2">
    <source>
        <dbReference type="ARBA" id="ARBA00022448"/>
    </source>
</evidence>
<dbReference type="OrthoDB" id="5325112at2759"/>
<feature type="domain" description="CNH" evidence="6">
    <location>
        <begin position="51"/>
        <end position="201"/>
    </location>
</feature>
<dbReference type="PROSITE" id="PS50219">
    <property type="entry name" value="CNH"/>
    <property type="match status" value="1"/>
</dbReference>
<gene>
    <name evidence="7" type="ORF">UCDDA912_g05249</name>
</gene>
<evidence type="ECO:0000256" key="1">
    <source>
        <dbReference type="ARBA" id="ARBA00004496"/>
    </source>
</evidence>
<protein>
    <submittedName>
        <fullName evidence="7">Putative tgf beta receptor associated protein</fullName>
    </submittedName>
</protein>
<accession>A0A0G2HI91</accession>
<evidence type="ECO:0000313" key="7">
    <source>
        <dbReference type="EMBL" id="KKY34768.1"/>
    </source>
</evidence>
<keyword evidence="7" id="KW-0675">Receptor</keyword>
<dbReference type="PANTHER" id="PTHR12894">
    <property type="entry name" value="CNH DOMAIN CONTAINING"/>
    <property type="match status" value="1"/>
</dbReference>
<keyword evidence="3" id="KW-0963">Cytoplasm</keyword>
<dbReference type="PANTHER" id="PTHR12894:SF27">
    <property type="entry name" value="TRANSFORMING GROWTH FACTOR-BETA RECEPTOR-ASSOCIATED PROTEIN 1"/>
    <property type="match status" value="1"/>
</dbReference>
<dbReference type="EMBL" id="LCUC01000187">
    <property type="protein sequence ID" value="KKY34768.1"/>
    <property type="molecule type" value="Genomic_DNA"/>
</dbReference>
<evidence type="ECO:0000259" key="6">
    <source>
        <dbReference type="PROSITE" id="PS50219"/>
    </source>
</evidence>